<dbReference type="InterPro" id="IPR018200">
    <property type="entry name" value="USP_CS"/>
</dbReference>
<dbReference type="GO" id="GO:0016579">
    <property type="term" value="P:protein deubiquitination"/>
    <property type="evidence" value="ECO:0007669"/>
    <property type="project" value="InterPro"/>
</dbReference>
<feature type="compositionally biased region" description="Polar residues" evidence="8">
    <location>
        <begin position="794"/>
        <end position="810"/>
    </location>
</feature>
<feature type="region of interest" description="Disordered" evidence="8">
    <location>
        <begin position="120"/>
        <end position="161"/>
    </location>
</feature>
<feature type="compositionally biased region" description="Low complexity" evidence="8">
    <location>
        <begin position="444"/>
        <end position="454"/>
    </location>
</feature>
<evidence type="ECO:0000256" key="3">
    <source>
        <dbReference type="ARBA" id="ARBA00012759"/>
    </source>
</evidence>
<feature type="compositionally biased region" description="Polar residues" evidence="8">
    <location>
        <begin position="735"/>
        <end position="774"/>
    </location>
</feature>
<dbReference type="EC" id="3.4.19.12" evidence="3"/>
<dbReference type="Pfam" id="PF00443">
    <property type="entry name" value="UCH"/>
    <property type="match status" value="1"/>
</dbReference>
<dbReference type="OrthoDB" id="292964at2759"/>
<dbReference type="PROSITE" id="PS00972">
    <property type="entry name" value="USP_1"/>
    <property type="match status" value="1"/>
</dbReference>
<dbReference type="Gene3D" id="3.40.250.10">
    <property type="entry name" value="Rhodanese-like domain"/>
    <property type="match status" value="1"/>
</dbReference>
<dbReference type="Gene3D" id="3.90.70.10">
    <property type="entry name" value="Cysteine proteinases"/>
    <property type="match status" value="1"/>
</dbReference>
<feature type="compositionally biased region" description="Polar residues" evidence="8">
    <location>
        <begin position="236"/>
        <end position="245"/>
    </location>
</feature>
<dbReference type="AlphaFoldDB" id="A0A427XDR5"/>
<dbReference type="InterPro" id="IPR038765">
    <property type="entry name" value="Papain-like_cys_pep_sf"/>
</dbReference>
<evidence type="ECO:0000256" key="5">
    <source>
        <dbReference type="ARBA" id="ARBA00022786"/>
    </source>
</evidence>
<evidence type="ECO:0000256" key="1">
    <source>
        <dbReference type="ARBA" id="ARBA00000707"/>
    </source>
</evidence>
<dbReference type="PANTHER" id="PTHR21646:SF95">
    <property type="entry name" value="UBIQUITIN CARBOXYL-TERMINAL HYDROLASE 4-RELATED"/>
    <property type="match status" value="1"/>
</dbReference>
<evidence type="ECO:0000313" key="11">
    <source>
        <dbReference type="Proteomes" id="UP000279236"/>
    </source>
</evidence>
<dbReference type="EMBL" id="RSCE01000020">
    <property type="protein sequence ID" value="RSH76877.1"/>
    <property type="molecule type" value="Genomic_DNA"/>
</dbReference>
<evidence type="ECO:0000313" key="10">
    <source>
        <dbReference type="EMBL" id="RSH76877.1"/>
    </source>
</evidence>
<keyword evidence="7" id="KW-0788">Thiol protease</keyword>
<dbReference type="PROSITE" id="PS50235">
    <property type="entry name" value="USP_3"/>
    <property type="match status" value="1"/>
</dbReference>
<evidence type="ECO:0000256" key="2">
    <source>
        <dbReference type="ARBA" id="ARBA00009085"/>
    </source>
</evidence>
<reference evidence="10 11" key="1">
    <citation type="submission" date="2018-11" db="EMBL/GenBank/DDBJ databases">
        <title>Genome sequence of Apiotrichum porosum DSM 27194.</title>
        <authorList>
            <person name="Aliyu H."/>
            <person name="Gorte O."/>
            <person name="Ochsenreither K."/>
        </authorList>
    </citation>
    <scope>NUCLEOTIDE SEQUENCE [LARGE SCALE GENOMIC DNA]</scope>
    <source>
        <strain evidence="10 11">DSM 27194</strain>
    </source>
</reference>
<evidence type="ECO:0000256" key="4">
    <source>
        <dbReference type="ARBA" id="ARBA00022670"/>
    </source>
</evidence>
<feature type="region of interest" description="Disordered" evidence="8">
    <location>
        <begin position="866"/>
        <end position="894"/>
    </location>
</feature>
<evidence type="ECO:0000259" key="9">
    <source>
        <dbReference type="PROSITE" id="PS50235"/>
    </source>
</evidence>
<comment type="similarity">
    <text evidence="2">Belongs to the peptidase C19 family.</text>
</comment>
<sequence length="1278" mass="137761">MSRRPSIPASNASYDGLPYDKLKAIAFESDPTVDRGPRQWFDLALRHAETARQAERRGSKADMFVAYSRIATSYNNATGHPDTKALKATDRAWAQRLADFKPTWEMAVRKARSLKEEFREADEKAKAAGSTNGSMGPPPVPTPAARLAGQRGSPPIDAEAGGSIADRMKALSGHGVNVGHVPNRISHDFGSGGAGVAHAAAAAPAPPATSMHAGHHSISSIPVPPPHSNGVAPSVTGGSAQSALSARSHDDGGGSLGGLVSPTLGSPTKSIPTLPPTHGATPPSTGASPVDELDKFERAFPSLDNFGKQFGETDLPVITGSSKPRQASPSGPRPAPGSRSNNNLADILSFPSLPSVPMDIPGKSSAAEAAVDLPPPPPRPALDSLESAPSPPSPDLLNDLKRPASTPMFGAAGLSISPPEASPTDLEARFGALRVGEKHTSPVAAAAAGVSPPARSLQPGPSGSDAAPRALATSPPTQKPAVVPPPHPSTASGALTFPMAAPAPPPPYGMPTKSSLPDFAFTNSITPETLRTYFLNLSVDVLLLDVRAEKDHDVGYVGAEYIDRGCKINTVWIDPTVIMRPGINTSTALEDAMSILPKEYRLAFENRNRYNIVVVYDQSSTSFPKKGSPPTPVSRLVDLIHENEYVKPLPRFPVLLIGGYEGWLSFIHRRVQQNQAHHYAVSKSPTSPPTSNRPYNPKTNGHANSTPLGPKPVGAGNMPSDLVTKKPPQHAATYTHGSQPSQYSKDITENFNYGAPQSMSGPLSYSGHHVSTPSFPGHATSPPPASHHVANPSLPRTSHVPSASISSYSAQAPIAAPPRASIHPGAGTRRQSGYLDNTQHYSGFGATSRPSIDYPQAHALALVPQPPPAAATHSLERHDQRPSNQVVRSTASRPVEQLTSSSGVRYWRNTKLGLTGLKNLGNTCYMNSTIQCLSATLPFARYFLDGRFKRDINVYNNLGTKGDLAMAFAELLGALWGENYTFLSPISFRKSIIRFKNDFAGTEQHDSQEFLSFVMDGLHEDLNRIKVRPKPVEMTPEREAALESLPPQIASDKEWGIYKQRNDSFIVDLFQGQYMNRMECLTCHKASSLEEAGPTSTVYDSFQWLTLDLPSTKSACVLPELFDRWTSPEILDGDEKWFCPRCRVHRRASKTLTLVRLPPVLLIQLKRFLPVNGGRFWNKSETPVIFPLNGLDLTRFVPPRQPTGAEDMDDPRTQVGPFKYDLYGVSNHMGTLSSGHYTAYVRSSDQWMFCEDSRVQPAREQDVVSRPAYILFYKRVQA</sequence>
<dbReference type="RefSeq" id="XP_028472024.1">
    <property type="nucleotide sequence ID" value="XM_028620808.1"/>
</dbReference>
<keyword evidence="4 10" id="KW-0645">Protease</keyword>
<keyword evidence="5" id="KW-0833">Ubl conjugation pathway</keyword>
<evidence type="ECO:0000256" key="6">
    <source>
        <dbReference type="ARBA" id="ARBA00022801"/>
    </source>
</evidence>
<comment type="catalytic activity">
    <reaction evidence="1">
        <text>Thiol-dependent hydrolysis of ester, thioester, amide, peptide and isopeptide bonds formed by the C-terminal Gly of ubiquitin (a 76-residue protein attached to proteins as an intracellular targeting signal).</text>
        <dbReference type="EC" id="3.4.19.12"/>
    </reaction>
</comment>
<evidence type="ECO:0000256" key="7">
    <source>
        <dbReference type="ARBA" id="ARBA00022807"/>
    </source>
</evidence>
<feature type="compositionally biased region" description="Polar residues" evidence="8">
    <location>
        <begin position="829"/>
        <end position="841"/>
    </location>
</feature>
<feature type="compositionally biased region" description="Polar residues" evidence="8">
    <location>
        <begin position="882"/>
        <end position="894"/>
    </location>
</feature>
<feature type="domain" description="USP" evidence="9">
    <location>
        <begin position="915"/>
        <end position="1276"/>
    </location>
</feature>
<accession>A0A427XDR5</accession>
<dbReference type="InterPro" id="IPR028889">
    <property type="entry name" value="USP"/>
</dbReference>
<keyword evidence="6" id="KW-0378">Hydrolase</keyword>
<evidence type="ECO:0000256" key="8">
    <source>
        <dbReference type="SAM" id="MobiDB-lite"/>
    </source>
</evidence>
<dbReference type="Proteomes" id="UP000279236">
    <property type="component" value="Unassembled WGS sequence"/>
</dbReference>
<feature type="region of interest" description="Disordered" evidence="8">
    <location>
        <begin position="677"/>
        <end position="848"/>
    </location>
</feature>
<dbReference type="SUPFAM" id="SSF52821">
    <property type="entry name" value="Rhodanese/Cell cycle control phosphatase"/>
    <property type="match status" value="1"/>
</dbReference>
<dbReference type="InterPro" id="IPR050185">
    <property type="entry name" value="Ub_carboxyl-term_hydrolase"/>
</dbReference>
<organism evidence="10 11">
    <name type="scientific">Apiotrichum porosum</name>
    <dbReference type="NCBI Taxonomy" id="105984"/>
    <lineage>
        <taxon>Eukaryota</taxon>
        <taxon>Fungi</taxon>
        <taxon>Dikarya</taxon>
        <taxon>Basidiomycota</taxon>
        <taxon>Agaricomycotina</taxon>
        <taxon>Tremellomycetes</taxon>
        <taxon>Trichosporonales</taxon>
        <taxon>Trichosporonaceae</taxon>
        <taxon>Apiotrichum</taxon>
    </lineage>
</organism>
<gene>
    <name evidence="10" type="primary">DOA4</name>
    <name evidence="10" type="ORF">EHS24_005279</name>
</gene>
<dbReference type="PANTHER" id="PTHR21646">
    <property type="entry name" value="UBIQUITIN CARBOXYL-TERMINAL HYDROLASE"/>
    <property type="match status" value="1"/>
</dbReference>
<dbReference type="InterPro" id="IPR001394">
    <property type="entry name" value="Peptidase_C19_UCH"/>
</dbReference>
<dbReference type="GO" id="GO:0006508">
    <property type="term" value="P:proteolysis"/>
    <property type="evidence" value="ECO:0007669"/>
    <property type="project" value="UniProtKB-KW"/>
</dbReference>
<keyword evidence="11" id="KW-1185">Reference proteome</keyword>
<dbReference type="PROSITE" id="PS00973">
    <property type="entry name" value="USP_2"/>
    <property type="match status" value="1"/>
</dbReference>
<dbReference type="GeneID" id="39589822"/>
<dbReference type="SUPFAM" id="SSF54001">
    <property type="entry name" value="Cysteine proteinases"/>
    <property type="match status" value="1"/>
</dbReference>
<dbReference type="GO" id="GO:0004843">
    <property type="term" value="F:cysteine-type deubiquitinase activity"/>
    <property type="evidence" value="ECO:0007669"/>
    <property type="project" value="UniProtKB-EC"/>
</dbReference>
<proteinExistence type="inferred from homology"/>
<feature type="region of interest" description="Disordered" evidence="8">
    <location>
        <begin position="304"/>
        <end position="423"/>
    </location>
</feature>
<feature type="region of interest" description="Disordered" evidence="8">
    <location>
        <begin position="444"/>
        <end position="509"/>
    </location>
</feature>
<dbReference type="CDD" id="cd02674">
    <property type="entry name" value="Peptidase_C19R"/>
    <property type="match status" value="1"/>
</dbReference>
<feature type="region of interest" description="Disordered" evidence="8">
    <location>
        <begin position="200"/>
        <end position="291"/>
    </location>
</feature>
<dbReference type="STRING" id="105984.A0A427XDR5"/>
<feature type="compositionally biased region" description="Polar residues" evidence="8">
    <location>
        <begin position="683"/>
        <end position="707"/>
    </location>
</feature>
<protein>
    <recommendedName>
        <fullName evidence="3">ubiquitinyl hydrolase 1</fullName>
        <ecNumber evidence="3">3.4.19.12</ecNumber>
    </recommendedName>
</protein>
<name>A0A427XDR5_9TREE</name>
<dbReference type="InterPro" id="IPR036873">
    <property type="entry name" value="Rhodanese-like_dom_sf"/>
</dbReference>
<comment type="caution">
    <text evidence="10">The sequence shown here is derived from an EMBL/GenBank/DDBJ whole genome shotgun (WGS) entry which is preliminary data.</text>
</comment>